<dbReference type="InterPro" id="IPR017871">
    <property type="entry name" value="ABC_transporter-like_CS"/>
</dbReference>
<sequence>MSGETALIQMSHISKTFPGVVALDDVQFTLQKGEIHALLGENGAGKSTLIKVLTGVEERDGGTVLLEGKEIFPKTPQEAQDAGISTVYQEVNLCPNLSVAENVYIGREPKKGGRIDWKTINTRSKELLERFDLQIDVTKTLDSYSVAVQQMVAIARAVDISAKVLILDEPTSSLSTLEVQKLFEIMRMLKKQGMGIVFVTHFLDQVYEVSDTITVLRNGGYVGTYATADLPRVQLVAKMIGKEYADLNQRFVNEEAAKTEKETLLSLKDASGAGTIDSISLDVHSGEVLGLSGLLGSGRSEIVRLIFSVDRLSGGEMVLKGEPIHNRSPLGAIRKGFSFCPENRKTEGIIGDLSIRDNIILALQAKRGMFKAISKAEAQKLADEYIEKLEIKTPSADQLIKNLSGGNQQKVILARWLATNPDLLMLDEPTRGIDIGTKAEIQKLVVQLAEQGMAVIFISSEIDEMLRCCDRMVVLRDKKKVAELNGQEISEAAIMHYIAGGAENEPA</sequence>
<dbReference type="EMBL" id="JAKNHQ010000004">
    <property type="protein sequence ID" value="MCG4610085.1"/>
    <property type="molecule type" value="Genomic_DNA"/>
</dbReference>
<dbReference type="Pfam" id="PF00005">
    <property type="entry name" value="ABC_tran"/>
    <property type="match status" value="2"/>
</dbReference>
<feature type="domain" description="ABC transporter" evidence="5">
    <location>
        <begin position="259"/>
        <end position="502"/>
    </location>
</feature>
<evidence type="ECO:0000313" key="7">
    <source>
        <dbReference type="Proteomes" id="UP001298681"/>
    </source>
</evidence>
<keyword evidence="1" id="KW-0813">Transport</keyword>
<dbReference type="InterPro" id="IPR050107">
    <property type="entry name" value="ABC_carbohydrate_import_ATPase"/>
</dbReference>
<dbReference type="GO" id="GO:0005524">
    <property type="term" value="F:ATP binding"/>
    <property type="evidence" value="ECO:0007669"/>
    <property type="project" value="UniProtKB-KW"/>
</dbReference>
<dbReference type="SUPFAM" id="SSF52540">
    <property type="entry name" value="P-loop containing nucleoside triphosphate hydrolases"/>
    <property type="match status" value="2"/>
</dbReference>
<dbReference type="PROSITE" id="PS50893">
    <property type="entry name" value="ABC_TRANSPORTER_2"/>
    <property type="match status" value="2"/>
</dbReference>
<reference evidence="6 7" key="1">
    <citation type="submission" date="2022-01" db="EMBL/GenBank/DDBJ databases">
        <title>Collection of gut derived symbiotic bacterial strains cultured from healthy donors.</title>
        <authorList>
            <person name="Lin H."/>
            <person name="Kohout C."/>
            <person name="Waligurski E."/>
            <person name="Pamer E.G."/>
        </authorList>
    </citation>
    <scope>NUCLEOTIDE SEQUENCE [LARGE SCALE GENOMIC DNA]</scope>
    <source>
        <strain evidence="6 7">DFI.7.58</strain>
    </source>
</reference>
<dbReference type="PROSITE" id="PS00211">
    <property type="entry name" value="ABC_TRANSPORTER_1"/>
    <property type="match status" value="1"/>
</dbReference>
<evidence type="ECO:0000259" key="5">
    <source>
        <dbReference type="PROSITE" id="PS50893"/>
    </source>
</evidence>
<dbReference type="Proteomes" id="UP001298681">
    <property type="component" value="Unassembled WGS sequence"/>
</dbReference>
<organism evidence="6 7">
    <name type="scientific">Anaeromassilibacillus senegalensis</name>
    <dbReference type="NCBI Taxonomy" id="1673717"/>
    <lineage>
        <taxon>Bacteria</taxon>
        <taxon>Bacillati</taxon>
        <taxon>Bacillota</taxon>
        <taxon>Clostridia</taxon>
        <taxon>Eubacteriales</taxon>
        <taxon>Acutalibacteraceae</taxon>
        <taxon>Anaeromassilibacillus</taxon>
    </lineage>
</organism>
<keyword evidence="7" id="KW-1185">Reference proteome</keyword>
<keyword evidence="3" id="KW-0547">Nucleotide-binding</keyword>
<accession>A0ABS9MGZ6</accession>
<dbReference type="PANTHER" id="PTHR43790:SF9">
    <property type="entry name" value="GALACTOFURANOSE TRANSPORTER ATP-BINDING PROTEIN YTFR"/>
    <property type="match status" value="1"/>
</dbReference>
<proteinExistence type="predicted"/>
<keyword evidence="2" id="KW-0677">Repeat</keyword>
<keyword evidence="4 6" id="KW-0067">ATP-binding</keyword>
<dbReference type="SMART" id="SM00382">
    <property type="entry name" value="AAA"/>
    <property type="match status" value="2"/>
</dbReference>
<evidence type="ECO:0000256" key="2">
    <source>
        <dbReference type="ARBA" id="ARBA00022737"/>
    </source>
</evidence>
<name>A0ABS9MGZ6_9FIRM</name>
<protein>
    <submittedName>
        <fullName evidence="6">Sugar ABC transporter ATP-binding protein</fullName>
    </submittedName>
</protein>
<dbReference type="InterPro" id="IPR003439">
    <property type="entry name" value="ABC_transporter-like_ATP-bd"/>
</dbReference>
<dbReference type="InterPro" id="IPR027417">
    <property type="entry name" value="P-loop_NTPase"/>
</dbReference>
<dbReference type="CDD" id="cd03215">
    <property type="entry name" value="ABC_Carb_Monos_II"/>
    <property type="match status" value="1"/>
</dbReference>
<comment type="caution">
    <text evidence="6">The sequence shown here is derived from an EMBL/GenBank/DDBJ whole genome shotgun (WGS) entry which is preliminary data.</text>
</comment>
<feature type="domain" description="ABC transporter" evidence="5">
    <location>
        <begin position="8"/>
        <end position="243"/>
    </location>
</feature>
<gene>
    <name evidence="6" type="ORF">L0P57_03920</name>
</gene>
<dbReference type="PANTHER" id="PTHR43790">
    <property type="entry name" value="CARBOHYDRATE TRANSPORT ATP-BINDING PROTEIN MG119-RELATED"/>
    <property type="match status" value="1"/>
</dbReference>
<dbReference type="CDD" id="cd03216">
    <property type="entry name" value="ABC_Carb_Monos_I"/>
    <property type="match status" value="1"/>
</dbReference>
<dbReference type="RefSeq" id="WP_087234588.1">
    <property type="nucleotide sequence ID" value="NZ_JAKNHQ010000004.1"/>
</dbReference>
<dbReference type="Gene3D" id="3.40.50.300">
    <property type="entry name" value="P-loop containing nucleotide triphosphate hydrolases"/>
    <property type="match status" value="2"/>
</dbReference>
<evidence type="ECO:0000256" key="4">
    <source>
        <dbReference type="ARBA" id="ARBA00022840"/>
    </source>
</evidence>
<evidence type="ECO:0000313" key="6">
    <source>
        <dbReference type="EMBL" id="MCG4610085.1"/>
    </source>
</evidence>
<evidence type="ECO:0000256" key="1">
    <source>
        <dbReference type="ARBA" id="ARBA00022448"/>
    </source>
</evidence>
<evidence type="ECO:0000256" key="3">
    <source>
        <dbReference type="ARBA" id="ARBA00022741"/>
    </source>
</evidence>
<dbReference type="InterPro" id="IPR003593">
    <property type="entry name" value="AAA+_ATPase"/>
</dbReference>